<keyword evidence="5" id="KW-1185">Reference proteome</keyword>
<dbReference type="Proteomes" id="UP000037395">
    <property type="component" value="Unassembled WGS sequence"/>
</dbReference>
<gene>
    <name evidence="3" type="ORF">GCM10010502_66250</name>
    <name evidence="4" type="ORF">HS99_0038335</name>
</gene>
<keyword evidence="2" id="KW-0472">Membrane</keyword>
<name>A0A1E7MZ32_KITAU</name>
<dbReference type="EMBL" id="BMUB01000027">
    <property type="protein sequence ID" value="GGV02292.1"/>
    <property type="molecule type" value="Genomic_DNA"/>
</dbReference>
<reference evidence="3" key="5">
    <citation type="submission" date="2020-09" db="EMBL/GenBank/DDBJ databases">
        <authorList>
            <person name="Sun Q."/>
            <person name="Ohkuma M."/>
        </authorList>
    </citation>
    <scope>NUCLEOTIDE SEQUENCE</scope>
    <source>
        <strain evidence="3">JCM 4434</strain>
    </source>
</reference>
<reference evidence="4" key="4">
    <citation type="submission" date="2016-08" db="EMBL/GenBank/DDBJ databases">
        <title>Sequencing, Assembly and Comparative Genomics of S. aureofaciens ATCC 10762.</title>
        <authorList>
            <person name="Gradnigo J.S."/>
            <person name="Johnson N."/>
            <person name="Somerville G.A."/>
        </authorList>
    </citation>
    <scope>NUCLEOTIDE SEQUENCE [LARGE SCALE GENOMIC DNA]</scope>
    <source>
        <strain evidence="4">ATCC 10762</strain>
    </source>
</reference>
<proteinExistence type="predicted"/>
<evidence type="ECO:0000313" key="5">
    <source>
        <dbReference type="Proteomes" id="UP000037395"/>
    </source>
</evidence>
<reference evidence="3 6" key="1">
    <citation type="journal article" date="2014" name="Int. J. Syst. Evol. Microbiol.">
        <title>Complete genome sequence of Corynebacterium casei LMG S-19264T (=DSM 44701T), isolated from a smear-ripened cheese.</title>
        <authorList>
            <consortium name="US DOE Joint Genome Institute (JGI-PGF)"/>
            <person name="Walter F."/>
            <person name="Albersmeier A."/>
            <person name="Kalinowski J."/>
            <person name="Ruckert C."/>
        </authorList>
    </citation>
    <scope>NUCLEOTIDE SEQUENCE [LARGE SCALE GENOMIC DNA]</scope>
    <source>
        <strain evidence="3 6">JCM 4434</strain>
    </source>
</reference>
<dbReference type="AlphaFoldDB" id="A0A1E7MZ32"/>
<organism evidence="4 5">
    <name type="scientific">Kitasatospora aureofaciens</name>
    <name type="common">Streptomyces aureofaciens</name>
    <dbReference type="NCBI Taxonomy" id="1894"/>
    <lineage>
        <taxon>Bacteria</taxon>
        <taxon>Bacillati</taxon>
        <taxon>Actinomycetota</taxon>
        <taxon>Actinomycetes</taxon>
        <taxon>Kitasatosporales</taxon>
        <taxon>Streptomycetaceae</taxon>
        <taxon>Kitasatospora</taxon>
    </lineage>
</organism>
<evidence type="ECO:0000313" key="4">
    <source>
        <dbReference type="EMBL" id="OEV33687.1"/>
    </source>
</evidence>
<sequence>MSEPDKFEDDLLYALTRTGEGFRPDQTDQAGLVAGGYQRGRRRWRRRSTAAVVGSAAALALVGTGAVYLTGNGSPSGGTATVAAAPSASAAALTPASAGPGTPTPTAAATVSGDEVLSTFKALLPKGGITEAGGRGTDDPQLKGTYVGAQLVFDDGAGKSLLMLGVQKHRPGQSQDRSCPELKPGQLDACSVTTLADGSKLYLSEGYEYPDHRATTKEWMASLTGPDGREINLSEWNSPQEKGAPDSRPNPPLTLDQLKAIVTDKSWDRIVAAVKPDGVDYAALSTGVSLQDRQAILTRLLPAGVSTTKVDGNEVVMNVELAQGGATGSLVVRMQKLTGQTGEAKDGAQGATTLPEGGQLKLYGPGTANPKGAPMAEVVRNGILVQVGEPPTGKPLLSLDQLKAIATSPEWKPRK</sequence>
<feature type="region of interest" description="Disordered" evidence="1">
    <location>
        <begin position="224"/>
        <end position="253"/>
    </location>
</feature>
<keyword evidence="2" id="KW-0812">Transmembrane</keyword>
<protein>
    <submittedName>
        <fullName evidence="4">Uncharacterized protein</fullName>
    </submittedName>
</protein>
<dbReference type="KEGG" id="kau:B6264_16805"/>
<reference evidence="5" key="3">
    <citation type="submission" date="2016-08" db="EMBL/GenBank/DDBJ databases">
        <title>Sequencing, assembly and comparative genomics of S. aureofaciens ATCC 10762.</title>
        <authorList>
            <person name="Gradnigo J.S."/>
            <person name="Johnson N."/>
            <person name="Somerville G.A."/>
        </authorList>
    </citation>
    <scope>NUCLEOTIDE SEQUENCE [LARGE SCALE GENOMIC DNA]</scope>
    <source>
        <strain evidence="5">ATCC 10762 / DSM 40127 / CCM 3239 / JCM 4008 / LMG 5968 / NBRC 12843 / NCIMB 8234 / A-377</strain>
    </source>
</reference>
<feature type="transmembrane region" description="Helical" evidence="2">
    <location>
        <begin position="49"/>
        <end position="69"/>
    </location>
</feature>
<comment type="caution">
    <text evidence="4">The sequence shown here is derived from an EMBL/GenBank/DDBJ whole genome shotgun (WGS) entry which is preliminary data.</text>
</comment>
<dbReference type="Proteomes" id="UP000610124">
    <property type="component" value="Unassembled WGS sequence"/>
</dbReference>
<evidence type="ECO:0000313" key="3">
    <source>
        <dbReference type="EMBL" id="GGV02292.1"/>
    </source>
</evidence>
<keyword evidence="2" id="KW-1133">Transmembrane helix</keyword>
<dbReference type="RefSeq" id="WP_050366785.1">
    <property type="nucleotide sequence ID" value="NZ_BMUB01000027.1"/>
</dbReference>
<dbReference type="EMBL" id="JPRF03000061">
    <property type="protein sequence ID" value="OEV33687.1"/>
    <property type="molecule type" value="Genomic_DNA"/>
</dbReference>
<evidence type="ECO:0000313" key="6">
    <source>
        <dbReference type="Proteomes" id="UP000610124"/>
    </source>
</evidence>
<dbReference type="GeneID" id="97489528"/>
<accession>A0A8H9I102</accession>
<evidence type="ECO:0000256" key="1">
    <source>
        <dbReference type="SAM" id="MobiDB-lite"/>
    </source>
</evidence>
<reference evidence="4 5" key="2">
    <citation type="submission" date="2014-07" db="EMBL/GenBank/DDBJ databases">
        <authorList>
            <person name="Zhang J.E."/>
            <person name="Yang H."/>
            <person name="Guo J."/>
            <person name="Deng Z."/>
            <person name="Luo H."/>
            <person name="Luo M."/>
            <person name="Zhao B."/>
        </authorList>
    </citation>
    <scope>NUCLEOTIDE SEQUENCE [LARGE SCALE GENOMIC DNA]</scope>
    <source>
        <strain evidence="4">ATCC 10762</strain>
        <strain evidence="5">ATCC 10762 / DSM 40127 / CCM 3239 / JCM 4008 / LMG 5968 / NBRC 12843 / NCIMB 8234 / A-377</strain>
    </source>
</reference>
<evidence type="ECO:0000256" key="2">
    <source>
        <dbReference type="SAM" id="Phobius"/>
    </source>
</evidence>
<accession>A0A1E7MZ32</accession>